<evidence type="ECO:0000313" key="2">
    <source>
        <dbReference type="EMBL" id="KAK8564813.1"/>
    </source>
</evidence>
<gene>
    <name evidence="2" type="ORF">V6N12_058395</name>
</gene>
<proteinExistence type="predicted"/>
<dbReference type="Proteomes" id="UP001472677">
    <property type="component" value="Unassembled WGS sequence"/>
</dbReference>
<comment type="caution">
    <text evidence="2">The sequence shown here is derived from an EMBL/GenBank/DDBJ whole genome shotgun (WGS) entry which is preliminary data.</text>
</comment>
<evidence type="ECO:0000256" key="1">
    <source>
        <dbReference type="SAM" id="MobiDB-lite"/>
    </source>
</evidence>
<sequence>MEVLERCAIGWCRQPISNRMLAEEMKAAAIDDAHVMRISASLDRIEYRVDLKVREELFPVHVSEEKLFLWGPRLARVEQREGSSGDPRESSVRLEASAAGNSQAIEVEEENIVTQAPTKDAEGAALDESLRVIPGDSTHMVTTMMGWGMLGRRQCPWDQILR</sequence>
<accession>A0ABR2ETW1</accession>
<evidence type="ECO:0000313" key="3">
    <source>
        <dbReference type="Proteomes" id="UP001472677"/>
    </source>
</evidence>
<protein>
    <submittedName>
        <fullName evidence="2">Uncharacterized protein</fullName>
    </submittedName>
</protein>
<organism evidence="2 3">
    <name type="scientific">Hibiscus sabdariffa</name>
    <name type="common">roselle</name>
    <dbReference type="NCBI Taxonomy" id="183260"/>
    <lineage>
        <taxon>Eukaryota</taxon>
        <taxon>Viridiplantae</taxon>
        <taxon>Streptophyta</taxon>
        <taxon>Embryophyta</taxon>
        <taxon>Tracheophyta</taxon>
        <taxon>Spermatophyta</taxon>
        <taxon>Magnoliopsida</taxon>
        <taxon>eudicotyledons</taxon>
        <taxon>Gunneridae</taxon>
        <taxon>Pentapetalae</taxon>
        <taxon>rosids</taxon>
        <taxon>malvids</taxon>
        <taxon>Malvales</taxon>
        <taxon>Malvaceae</taxon>
        <taxon>Malvoideae</taxon>
        <taxon>Hibiscus</taxon>
    </lineage>
</organism>
<feature type="compositionally biased region" description="Basic and acidic residues" evidence="1">
    <location>
        <begin position="79"/>
        <end position="92"/>
    </location>
</feature>
<name>A0ABR2ETW1_9ROSI</name>
<reference evidence="2 3" key="1">
    <citation type="journal article" date="2024" name="G3 (Bethesda)">
        <title>Genome assembly of Hibiscus sabdariffa L. provides insights into metabolisms of medicinal natural products.</title>
        <authorList>
            <person name="Kim T."/>
        </authorList>
    </citation>
    <scope>NUCLEOTIDE SEQUENCE [LARGE SCALE GENOMIC DNA]</scope>
    <source>
        <strain evidence="2">TK-2024</strain>
        <tissue evidence="2">Old leaves</tissue>
    </source>
</reference>
<dbReference type="EMBL" id="JBBPBM010000010">
    <property type="protein sequence ID" value="KAK8564813.1"/>
    <property type="molecule type" value="Genomic_DNA"/>
</dbReference>
<feature type="region of interest" description="Disordered" evidence="1">
    <location>
        <begin position="79"/>
        <end position="100"/>
    </location>
</feature>
<keyword evidence="3" id="KW-1185">Reference proteome</keyword>